<dbReference type="GO" id="GO:0006508">
    <property type="term" value="P:proteolysis"/>
    <property type="evidence" value="ECO:0007669"/>
    <property type="project" value="UniProtKB-KW"/>
</dbReference>
<gene>
    <name evidence="6" type="ORF">GCM10009090_16550</name>
</gene>
<dbReference type="PANTHER" id="PTHR33209:SF1">
    <property type="entry name" value="PEPTIDASE S49 DOMAIN-CONTAINING PROTEIN"/>
    <property type="match status" value="1"/>
</dbReference>
<name>A0A919KHI7_9XANT</name>
<dbReference type="GO" id="GO:0008236">
    <property type="term" value="F:serine-type peptidase activity"/>
    <property type="evidence" value="ECO:0007669"/>
    <property type="project" value="UniProtKB-KW"/>
</dbReference>
<dbReference type="InterPro" id="IPR002142">
    <property type="entry name" value="Peptidase_S49"/>
</dbReference>
<reference evidence="6" key="2">
    <citation type="submission" date="2020-09" db="EMBL/GenBank/DDBJ databases">
        <authorList>
            <person name="Sun Q."/>
            <person name="Ohkuma M."/>
        </authorList>
    </citation>
    <scope>NUCLEOTIDE SEQUENCE</scope>
    <source>
        <strain evidence="6">JCM 13306</strain>
    </source>
</reference>
<evidence type="ECO:0000256" key="4">
    <source>
        <dbReference type="ARBA" id="ARBA00022825"/>
    </source>
</evidence>
<evidence type="ECO:0000256" key="2">
    <source>
        <dbReference type="ARBA" id="ARBA00022670"/>
    </source>
</evidence>
<evidence type="ECO:0000256" key="3">
    <source>
        <dbReference type="ARBA" id="ARBA00022801"/>
    </source>
</evidence>
<feature type="domain" description="Peptidase S49" evidence="5">
    <location>
        <begin position="139"/>
        <end position="280"/>
    </location>
</feature>
<dbReference type="EMBL" id="BNBA01000010">
    <property type="protein sequence ID" value="GHH52488.1"/>
    <property type="molecule type" value="Genomic_DNA"/>
</dbReference>
<evidence type="ECO:0000256" key="1">
    <source>
        <dbReference type="ARBA" id="ARBA00008683"/>
    </source>
</evidence>
<dbReference type="PANTHER" id="PTHR33209">
    <property type="entry name" value="PROTEASE 4"/>
    <property type="match status" value="1"/>
</dbReference>
<keyword evidence="3" id="KW-0378">Hydrolase</keyword>
<dbReference type="InterPro" id="IPR029045">
    <property type="entry name" value="ClpP/crotonase-like_dom_sf"/>
</dbReference>
<reference evidence="6" key="1">
    <citation type="journal article" date="2014" name="Int. J. Syst. Evol. Microbiol.">
        <title>Complete genome sequence of Corynebacterium casei LMG S-19264T (=DSM 44701T), isolated from a smear-ripened cheese.</title>
        <authorList>
            <consortium name="US DOE Joint Genome Institute (JGI-PGF)"/>
            <person name="Walter F."/>
            <person name="Albersmeier A."/>
            <person name="Kalinowski J."/>
            <person name="Ruckert C."/>
        </authorList>
    </citation>
    <scope>NUCLEOTIDE SEQUENCE</scope>
    <source>
        <strain evidence="6">JCM 13306</strain>
    </source>
</reference>
<protein>
    <recommendedName>
        <fullName evidence="5">Peptidase S49 domain-containing protein</fullName>
    </recommendedName>
</protein>
<comment type="caution">
    <text evidence="6">The sequence shown here is derived from an EMBL/GenBank/DDBJ whole genome shotgun (WGS) entry which is preliminary data.</text>
</comment>
<keyword evidence="2" id="KW-0645">Protease</keyword>
<accession>A0A919KHI7</accession>
<dbReference type="AlphaFoldDB" id="A0A919KHI7"/>
<comment type="similarity">
    <text evidence="1">Belongs to the peptidase S49 family.</text>
</comment>
<keyword evidence="4" id="KW-0720">Serine protease</keyword>
<dbReference type="Proteomes" id="UP000623958">
    <property type="component" value="Unassembled WGS sequence"/>
</dbReference>
<proteinExistence type="inferred from homology"/>
<evidence type="ECO:0000313" key="6">
    <source>
        <dbReference type="EMBL" id="GHH52488.1"/>
    </source>
</evidence>
<organism evidence="6 7">
    <name type="scientific">Xanthomonas boreopolis</name>
    <dbReference type="NCBI Taxonomy" id="86183"/>
    <lineage>
        <taxon>Bacteria</taxon>
        <taxon>Pseudomonadati</taxon>
        <taxon>Pseudomonadota</taxon>
        <taxon>Gammaproteobacteria</taxon>
        <taxon>Lysobacterales</taxon>
        <taxon>Lysobacteraceae</taxon>
        <taxon>Xanthomonas</taxon>
    </lineage>
</organism>
<evidence type="ECO:0000313" key="7">
    <source>
        <dbReference type="Proteomes" id="UP000623958"/>
    </source>
</evidence>
<evidence type="ECO:0000259" key="5">
    <source>
        <dbReference type="Pfam" id="PF01343"/>
    </source>
</evidence>
<sequence length="466" mass="47602">MSNKPSLLARIFGRSKHPVVASVATAALNQPLLVHPTMGEALIGAYLEGAVTSADTELQTTVLPAEKVAVINVSGGLVNRPMPGPSGGGPVSYAALRDAFDAAIEAPDVAAVVLRIDSPGGMAAGCFDLVDRVYAARGAKPIHALVDDMAYSAAFALASACDEVWVSRTGGVGSIGVVAYHYDWSAYDAKLGLKVVPIYAGEGKIDFSPHFPLDEKARERAQADIEMLYDMFVATVARNMGLSEESVRSLGAITLRGQAAVDAGLATRLGTWDDLLASLGAESTSAPAQAGDDGDDGTREDATAVVTEADAVEAVGTAQAEGAAPVAGAAPADVGAGAMPAAENPQGQVAALAVAVQACALPAEVGMALLARGPQCGESPQQAIEYARDVRDACAAAFRGAETLAPTFIKSNTELAVVRAQLLALKAEEGPAAQIVATLPASDAAKREAELTASLNPQTIYQKRGN</sequence>
<dbReference type="SUPFAM" id="SSF52096">
    <property type="entry name" value="ClpP/crotonase"/>
    <property type="match status" value="1"/>
</dbReference>
<dbReference type="Pfam" id="PF01343">
    <property type="entry name" value="Peptidase_S49"/>
    <property type="match status" value="1"/>
</dbReference>
<keyword evidence="7" id="KW-1185">Reference proteome</keyword>
<dbReference type="CDD" id="cd07022">
    <property type="entry name" value="S49_Sppa_36K_type"/>
    <property type="match status" value="1"/>
</dbReference>
<dbReference type="InterPro" id="IPR033855">
    <property type="entry name" value="Protein_C"/>
</dbReference>
<dbReference type="RefSeq" id="WP_434029083.1">
    <property type="nucleotide sequence ID" value="NZ_BNBA01000010.1"/>
</dbReference>
<dbReference type="Gene3D" id="3.90.226.10">
    <property type="entry name" value="2-enoyl-CoA Hydratase, Chain A, domain 1"/>
    <property type="match status" value="1"/>
</dbReference>